<dbReference type="PANTHER" id="PTHR48029">
    <property type="entry name" value="NUCLEOLAR PROTEIN 8"/>
    <property type="match status" value="1"/>
</dbReference>
<organism evidence="5 6">
    <name type="scientific">Ilex paraguariensis</name>
    <name type="common">yerba mate</name>
    <dbReference type="NCBI Taxonomy" id="185542"/>
    <lineage>
        <taxon>Eukaryota</taxon>
        <taxon>Viridiplantae</taxon>
        <taxon>Streptophyta</taxon>
        <taxon>Embryophyta</taxon>
        <taxon>Tracheophyta</taxon>
        <taxon>Spermatophyta</taxon>
        <taxon>Magnoliopsida</taxon>
        <taxon>eudicotyledons</taxon>
        <taxon>Gunneridae</taxon>
        <taxon>Pentapetalae</taxon>
        <taxon>asterids</taxon>
        <taxon>campanulids</taxon>
        <taxon>Aquifoliales</taxon>
        <taxon>Aquifoliaceae</taxon>
        <taxon>Ilex</taxon>
    </lineage>
</organism>
<dbReference type="PROSITE" id="PS50102">
    <property type="entry name" value="RRM"/>
    <property type="match status" value="1"/>
</dbReference>
<keyword evidence="1 2" id="KW-0694">RNA-binding</keyword>
<evidence type="ECO:0000256" key="2">
    <source>
        <dbReference type="PROSITE-ProRule" id="PRU00176"/>
    </source>
</evidence>
<protein>
    <recommendedName>
        <fullName evidence="4">RRM domain-containing protein</fullName>
    </recommendedName>
</protein>
<comment type="caution">
    <text evidence="5">The sequence shown here is derived from an EMBL/GenBank/DDBJ whole genome shotgun (WGS) entry which is preliminary data.</text>
</comment>
<dbReference type="EMBL" id="CAUOFW020001658">
    <property type="protein sequence ID" value="CAK9147246.1"/>
    <property type="molecule type" value="Genomic_DNA"/>
</dbReference>
<reference evidence="5 6" key="1">
    <citation type="submission" date="2024-02" db="EMBL/GenBank/DDBJ databases">
        <authorList>
            <person name="Vignale AGUSTIN F."/>
            <person name="Sosa J E."/>
            <person name="Modenutti C."/>
        </authorList>
    </citation>
    <scope>NUCLEOTIDE SEQUENCE [LARGE SCALE GENOMIC DNA]</scope>
</reference>
<evidence type="ECO:0000256" key="3">
    <source>
        <dbReference type="SAM" id="MobiDB-lite"/>
    </source>
</evidence>
<dbReference type="Proteomes" id="UP001642360">
    <property type="component" value="Unassembled WGS sequence"/>
</dbReference>
<proteinExistence type="predicted"/>
<dbReference type="Pfam" id="PF00076">
    <property type="entry name" value="RRM_1"/>
    <property type="match status" value="1"/>
</dbReference>
<name>A0ABC8RQI9_9AQUA</name>
<evidence type="ECO:0000313" key="6">
    <source>
        <dbReference type="Proteomes" id="UP001642360"/>
    </source>
</evidence>
<evidence type="ECO:0000313" key="5">
    <source>
        <dbReference type="EMBL" id="CAK9147246.1"/>
    </source>
</evidence>
<sequence>MTNDFKGTSSAASRVLINLLARLLKHASDLWMIIVEGDISVEGGGAAMQQSSFVDFRSKMAFASAFRRILSGSSMSPPILQPQFSWVRFNSTLTSPKLFVSGLSRLTTDEKLTEAFAPFGKLIEAKVIIDRASGRSKGFGFVTYETIEEADKAREGMNAKFLDGWVIFVDPAKPREPRPPPQPEAQPSETGFRTNKTIGWCG</sequence>
<dbReference type="InterPro" id="IPR012677">
    <property type="entry name" value="Nucleotide-bd_a/b_plait_sf"/>
</dbReference>
<feature type="region of interest" description="Disordered" evidence="3">
    <location>
        <begin position="172"/>
        <end position="202"/>
    </location>
</feature>
<feature type="domain" description="RRM" evidence="4">
    <location>
        <begin position="96"/>
        <end position="174"/>
    </location>
</feature>
<dbReference type="InterPro" id="IPR000504">
    <property type="entry name" value="RRM_dom"/>
</dbReference>
<dbReference type="FunFam" id="3.30.70.330:FF:000789">
    <property type="entry name" value="RNA binding protein"/>
    <property type="match status" value="1"/>
</dbReference>
<dbReference type="AlphaFoldDB" id="A0ABC8RQI9"/>
<evidence type="ECO:0000259" key="4">
    <source>
        <dbReference type="PROSITE" id="PS50102"/>
    </source>
</evidence>
<dbReference type="SUPFAM" id="SSF54928">
    <property type="entry name" value="RNA-binding domain, RBD"/>
    <property type="match status" value="1"/>
</dbReference>
<evidence type="ECO:0000256" key="1">
    <source>
        <dbReference type="ARBA" id="ARBA00022884"/>
    </source>
</evidence>
<dbReference type="InterPro" id="IPR035979">
    <property type="entry name" value="RBD_domain_sf"/>
</dbReference>
<keyword evidence="6" id="KW-1185">Reference proteome</keyword>
<gene>
    <name evidence="5" type="ORF">ILEXP_LOCUS15130</name>
</gene>
<accession>A0ABC8RQI9</accession>
<dbReference type="GO" id="GO:0003723">
    <property type="term" value="F:RNA binding"/>
    <property type="evidence" value="ECO:0007669"/>
    <property type="project" value="UniProtKB-UniRule"/>
</dbReference>
<dbReference type="Gene3D" id="3.30.70.330">
    <property type="match status" value="1"/>
</dbReference>
<dbReference type="PANTHER" id="PTHR48029:SF3">
    <property type="entry name" value="RNA-BINDING (RRM_RBD_RNP MOTIFS) FAMILY PROTEIN"/>
    <property type="match status" value="1"/>
</dbReference>
<feature type="compositionally biased region" description="Polar residues" evidence="3">
    <location>
        <begin position="188"/>
        <end position="202"/>
    </location>
</feature>
<dbReference type="SMART" id="SM00360">
    <property type="entry name" value="RRM"/>
    <property type="match status" value="1"/>
</dbReference>